<dbReference type="InterPro" id="IPR001496">
    <property type="entry name" value="SOCS_box"/>
</dbReference>
<proteinExistence type="predicted"/>
<dbReference type="AlphaFoldDB" id="A0A8J4SIE2"/>
<evidence type="ECO:0000259" key="1">
    <source>
        <dbReference type="PROSITE" id="PS50225"/>
    </source>
</evidence>
<dbReference type="Gene3D" id="1.25.40.20">
    <property type="entry name" value="Ankyrin repeat-containing domain"/>
    <property type="match status" value="1"/>
</dbReference>
<protein>
    <recommendedName>
        <fullName evidence="1">SOCS box domain-containing protein</fullName>
    </recommendedName>
</protein>
<reference evidence="2" key="1">
    <citation type="submission" date="2019-05" db="EMBL/GenBank/DDBJ databases">
        <title>Annotation for the trematode Paragonimus heterotremus.</title>
        <authorList>
            <person name="Choi Y.-J."/>
        </authorList>
    </citation>
    <scope>NUCLEOTIDE SEQUENCE</scope>
    <source>
        <strain evidence="2">LC</strain>
    </source>
</reference>
<dbReference type="PROSITE" id="PS50225">
    <property type="entry name" value="SOCS"/>
    <property type="match status" value="1"/>
</dbReference>
<name>A0A8J4SIE2_9TREM</name>
<comment type="caution">
    <text evidence="2">The sequence shown here is derived from an EMBL/GenBank/DDBJ whole genome shotgun (WGS) entry which is preliminary data.</text>
</comment>
<feature type="domain" description="SOCS box" evidence="1">
    <location>
        <begin position="336"/>
        <end position="394"/>
    </location>
</feature>
<dbReference type="EMBL" id="LUCH01004374">
    <property type="protein sequence ID" value="KAF5399078.1"/>
    <property type="molecule type" value="Genomic_DNA"/>
</dbReference>
<accession>A0A8J4SIE2</accession>
<gene>
    <name evidence="2" type="ORF">PHET_07998</name>
</gene>
<dbReference type="InterPro" id="IPR036770">
    <property type="entry name" value="Ankyrin_rpt-contain_sf"/>
</dbReference>
<evidence type="ECO:0000313" key="3">
    <source>
        <dbReference type="Proteomes" id="UP000748531"/>
    </source>
</evidence>
<sequence length="429" mass="48782">MCVVVCLYLDARMCYLPNFVLDCSFFPGSKTVCRSVPFRFLNGRRLTMATTSLLNVFDQLLTPIQLAEAAIKEDNAEKLQDILNRHSSTGVTDDAHHTNAITENTFINQQAQETLLHFAVHQEAGQCVALLCNRPYCWSADRPNLIGRTPLHLAESRGYLPVWYPLAMNSTSNSPAVPLPGFNDEPSRSVAALLIYPHLFFAKPLSWDSEVLGTHHQFGSSVSLYTKELSAANLSLLFELYLATPEVIRPCPAHPLHFWPRPPPSEEDLAHLTDCLKSDTRFPACLCELAPEAEPSDRFQRLFHQWASHRLQIRTESDRIDQASQSKETDLYLGGPFSLIDSCRVCVRRMISLKLVELYNSKTESTKGLNYPKAVSKLPLPPTIQAFLAYREFWPAWKRHMVPPRRHRARNAPVIRDFWFPIPTPRILF</sequence>
<organism evidence="2 3">
    <name type="scientific">Paragonimus heterotremus</name>
    <dbReference type="NCBI Taxonomy" id="100268"/>
    <lineage>
        <taxon>Eukaryota</taxon>
        <taxon>Metazoa</taxon>
        <taxon>Spiralia</taxon>
        <taxon>Lophotrochozoa</taxon>
        <taxon>Platyhelminthes</taxon>
        <taxon>Trematoda</taxon>
        <taxon>Digenea</taxon>
        <taxon>Plagiorchiida</taxon>
        <taxon>Troglotremata</taxon>
        <taxon>Troglotrematidae</taxon>
        <taxon>Paragonimus</taxon>
    </lineage>
</organism>
<evidence type="ECO:0000313" key="2">
    <source>
        <dbReference type="EMBL" id="KAF5399078.1"/>
    </source>
</evidence>
<dbReference type="Proteomes" id="UP000748531">
    <property type="component" value="Unassembled WGS sequence"/>
</dbReference>
<dbReference type="OrthoDB" id="6235335at2759"/>
<keyword evidence="3" id="KW-1185">Reference proteome</keyword>
<dbReference type="SUPFAM" id="SSF48403">
    <property type="entry name" value="Ankyrin repeat"/>
    <property type="match status" value="1"/>
</dbReference>